<accession>N1PXV1</accession>
<evidence type="ECO:0000256" key="1">
    <source>
        <dbReference type="SAM" id="MobiDB-lite"/>
    </source>
</evidence>
<protein>
    <submittedName>
        <fullName evidence="2">Uncharacterized protein</fullName>
    </submittedName>
</protein>
<dbReference type="EMBL" id="KB446536">
    <property type="protein sequence ID" value="EME47039.1"/>
    <property type="molecule type" value="Genomic_DNA"/>
</dbReference>
<organism evidence="2 3">
    <name type="scientific">Dothistroma septosporum (strain NZE10 / CBS 128990)</name>
    <name type="common">Red band needle blight fungus</name>
    <name type="synonym">Mycosphaerella pini</name>
    <dbReference type="NCBI Taxonomy" id="675120"/>
    <lineage>
        <taxon>Eukaryota</taxon>
        <taxon>Fungi</taxon>
        <taxon>Dikarya</taxon>
        <taxon>Ascomycota</taxon>
        <taxon>Pezizomycotina</taxon>
        <taxon>Dothideomycetes</taxon>
        <taxon>Dothideomycetidae</taxon>
        <taxon>Mycosphaerellales</taxon>
        <taxon>Mycosphaerellaceae</taxon>
        <taxon>Dothistroma</taxon>
    </lineage>
</organism>
<dbReference type="HOGENOM" id="CLU_1073725_0_0_1"/>
<keyword evidence="3" id="KW-1185">Reference proteome</keyword>
<sequence length="259" mass="28558">MQGRTWRSSELAKRRLLQASTSAQQTCASWYEICLVVQAALSLTRRADDGPEVVLGRQAVPVHADDCNLPIFKEHRIHTLACQVHIDLDHLLNTLVLTRHPQPTSTAGISSTTISVAPRKSFGGGIFIAYECGYHVPQCTLGPCPRIQTQNSAMAFAARSDVLTSRQIALRNLRLMQERVSQYISFPVTGSGVNAIVIRTRSLDSLEIKLIVDAQDVTINRTRCIMHPAVVQRLDLDEQQGQSENGSPRLGFQQEASSS</sequence>
<evidence type="ECO:0000313" key="2">
    <source>
        <dbReference type="EMBL" id="EME47039.1"/>
    </source>
</evidence>
<dbReference type="Proteomes" id="UP000016933">
    <property type="component" value="Unassembled WGS sequence"/>
</dbReference>
<proteinExistence type="predicted"/>
<name>N1PXV1_DOTSN</name>
<evidence type="ECO:0000313" key="3">
    <source>
        <dbReference type="Proteomes" id="UP000016933"/>
    </source>
</evidence>
<feature type="region of interest" description="Disordered" evidence="1">
    <location>
        <begin position="238"/>
        <end position="259"/>
    </location>
</feature>
<reference evidence="3" key="1">
    <citation type="journal article" date="2012" name="PLoS Genet.">
        <title>The genomes of the fungal plant pathogens Cladosporium fulvum and Dothistroma septosporum reveal adaptation to different hosts and lifestyles but also signatures of common ancestry.</title>
        <authorList>
            <person name="de Wit P.J.G.M."/>
            <person name="van der Burgt A."/>
            <person name="Oekmen B."/>
            <person name="Stergiopoulos I."/>
            <person name="Abd-Elsalam K.A."/>
            <person name="Aerts A.L."/>
            <person name="Bahkali A.H."/>
            <person name="Beenen H.G."/>
            <person name="Chettri P."/>
            <person name="Cox M.P."/>
            <person name="Datema E."/>
            <person name="de Vries R.P."/>
            <person name="Dhillon B."/>
            <person name="Ganley A.R."/>
            <person name="Griffiths S.A."/>
            <person name="Guo Y."/>
            <person name="Hamelin R.C."/>
            <person name="Henrissat B."/>
            <person name="Kabir M.S."/>
            <person name="Jashni M.K."/>
            <person name="Kema G."/>
            <person name="Klaubauf S."/>
            <person name="Lapidus A."/>
            <person name="Levasseur A."/>
            <person name="Lindquist E."/>
            <person name="Mehrabi R."/>
            <person name="Ohm R.A."/>
            <person name="Owen T.J."/>
            <person name="Salamov A."/>
            <person name="Schwelm A."/>
            <person name="Schijlen E."/>
            <person name="Sun H."/>
            <person name="van den Burg H.A."/>
            <person name="van Ham R.C.H.J."/>
            <person name="Zhang S."/>
            <person name="Goodwin S.B."/>
            <person name="Grigoriev I.V."/>
            <person name="Collemare J."/>
            <person name="Bradshaw R.E."/>
        </authorList>
    </citation>
    <scope>NUCLEOTIDE SEQUENCE [LARGE SCALE GENOMIC DNA]</scope>
    <source>
        <strain evidence="3">NZE10 / CBS 128990</strain>
    </source>
</reference>
<reference evidence="2 3" key="2">
    <citation type="journal article" date="2012" name="PLoS Pathog.">
        <title>Diverse lifestyles and strategies of plant pathogenesis encoded in the genomes of eighteen Dothideomycetes fungi.</title>
        <authorList>
            <person name="Ohm R.A."/>
            <person name="Feau N."/>
            <person name="Henrissat B."/>
            <person name="Schoch C.L."/>
            <person name="Horwitz B.A."/>
            <person name="Barry K.W."/>
            <person name="Condon B.J."/>
            <person name="Copeland A.C."/>
            <person name="Dhillon B."/>
            <person name="Glaser F."/>
            <person name="Hesse C.N."/>
            <person name="Kosti I."/>
            <person name="LaButti K."/>
            <person name="Lindquist E.A."/>
            <person name="Lucas S."/>
            <person name="Salamov A.A."/>
            <person name="Bradshaw R.E."/>
            <person name="Ciuffetti L."/>
            <person name="Hamelin R.C."/>
            <person name="Kema G.H.J."/>
            <person name="Lawrence C."/>
            <person name="Scott J.A."/>
            <person name="Spatafora J.W."/>
            <person name="Turgeon B.G."/>
            <person name="de Wit P.J.G.M."/>
            <person name="Zhong S."/>
            <person name="Goodwin S.B."/>
            <person name="Grigoriev I.V."/>
        </authorList>
    </citation>
    <scope>NUCLEOTIDE SEQUENCE [LARGE SCALE GENOMIC DNA]</scope>
    <source>
        <strain evidence="3">NZE10 / CBS 128990</strain>
    </source>
</reference>
<gene>
    <name evidence="2" type="ORF">DOTSEDRAFT_31549</name>
</gene>
<dbReference type="AlphaFoldDB" id="N1PXV1"/>